<dbReference type="PANTHER" id="PTHR19857">
    <property type="entry name" value="MITOCHONDRIAL DIVISION PROTEIN 1-RELATED"/>
    <property type="match status" value="1"/>
</dbReference>
<dbReference type="EMBL" id="HBUF01284125">
    <property type="protein sequence ID" value="CAG6687924.1"/>
    <property type="molecule type" value="Transcribed_RNA"/>
</dbReference>
<protein>
    <submittedName>
        <fullName evidence="6">Proteasomal ATPase-associated factor 1</fullName>
    </submittedName>
</protein>
<dbReference type="InterPro" id="IPR036322">
    <property type="entry name" value="WD40_repeat_dom_sf"/>
</dbReference>
<dbReference type="InterPro" id="IPR051179">
    <property type="entry name" value="WD_repeat_multifunction"/>
</dbReference>
<dbReference type="InterPro" id="IPR019775">
    <property type="entry name" value="WD40_repeat_CS"/>
</dbReference>
<dbReference type="InterPro" id="IPR001680">
    <property type="entry name" value="WD40_rpt"/>
</dbReference>
<dbReference type="SMART" id="SM00320">
    <property type="entry name" value="WD40"/>
    <property type="match status" value="5"/>
</dbReference>
<feature type="repeat" description="WD" evidence="5">
    <location>
        <begin position="181"/>
        <end position="222"/>
    </location>
</feature>
<name>A0A8D8TH78_9HEMI</name>
<dbReference type="PANTHER" id="PTHR19857:SF19">
    <property type="entry name" value="26S PROTEASOME REGULATORY SUBUNIT RPN14"/>
    <property type="match status" value="1"/>
</dbReference>
<evidence type="ECO:0000313" key="6">
    <source>
        <dbReference type="EMBL" id="CAG6687924.1"/>
    </source>
</evidence>
<keyword evidence="3" id="KW-0647">Proteasome</keyword>
<proteinExistence type="inferred from homology"/>
<dbReference type="GO" id="GO:0000502">
    <property type="term" value="C:proteasome complex"/>
    <property type="evidence" value="ECO:0007669"/>
    <property type="project" value="UniProtKB-KW"/>
</dbReference>
<dbReference type="AlphaFoldDB" id="A0A8D8TH78"/>
<dbReference type="PROSITE" id="PS50082">
    <property type="entry name" value="WD_REPEATS_2"/>
    <property type="match status" value="1"/>
</dbReference>
<comment type="similarity">
    <text evidence="4">Belongs to the WD repeat PAAF1/RPN14 family.</text>
</comment>
<evidence type="ECO:0000256" key="5">
    <source>
        <dbReference type="PROSITE-ProRule" id="PRU00221"/>
    </source>
</evidence>
<dbReference type="PROSITE" id="PS00678">
    <property type="entry name" value="WD_REPEATS_1"/>
    <property type="match status" value="1"/>
</dbReference>
<evidence type="ECO:0000256" key="3">
    <source>
        <dbReference type="ARBA" id="ARBA00022942"/>
    </source>
</evidence>
<accession>A0A8D8TH78</accession>
<keyword evidence="1 5" id="KW-0853">WD repeat</keyword>
<reference evidence="6" key="1">
    <citation type="submission" date="2021-05" db="EMBL/GenBank/DDBJ databases">
        <authorList>
            <person name="Alioto T."/>
            <person name="Alioto T."/>
            <person name="Gomez Garrido J."/>
        </authorList>
    </citation>
    <scope>NUCLEOTIDE SEQUENCE</scope>
</reference>
<evidence type="ECO:0000256" key="2">
    <source>
        <dbReference type="ARBA" id="ARBA00022737"/>
    </source>
</evidence>
<dbReference type="Gene3D" id="2.130.10.10">
    <property type="entry name" value="YVTN repeat-like/Quinoprotein amine dehydrogenase"/>
    <property type="match status" value="2"/>
</dbReference>
<dbReference type="Pfam" id="PF00400">
    <property type="entry name" value="WD40"/>
    <property type="match status" value="2"/>
</dbReference>
<organism evidence="6">
    <name type="scientific">Cacopsylla melanoneura</name>
    <dbReference type="NCBI Taxonomy" id="428564"/>
    <lineage>
        <taxon>Eukaryota</taxon>
        <taxon>Metazoa</taxon>
        <taxon>Ecdysozoa</taxon>
        <taxon>Arthropoda</taxon>
        <taxon>Hexapoda</taxon>
        <taxon>Insecta</taxon>
        <taxon>Pterygota</taxon>
        <taxon>Neoptera</taxon>
        <taxon>Paraneoptera</taxon>
        <taxon>Hemiptera</taxon>
        <taxon>Sternorrhyncha</taxon>
        <taxon>Psylloidea</taxon>
        <taxon>Psyllidae</taxon>
        <taxon>Psyllinae</taxon>
        <taxon>Cacopsylla</taxon>
    </lineage>
</organism>
<evidence type="ECO:0000256" key="1">
    <source>
        <dbReference type="ARBA" id="ARBA00022574"/>
    </source>
</evidence>
<keyword evidence="2" id="KW-0677">Repeat</keyword>
<dbReference type="SUPFAM" id="SSF50978">
    <property type="entry name" value="WD40 repeat-like"/>
    <property type="match status" value="1"/>
</dbReference>
<sequence>MSEGNSTLPLLSLQADWESVCNDVGEEFWISAKVRNQPSLQGKIKRVHAKVPGLSDLENFESSNDFKIERVIGNSILIVSHKQLKTLFLAPNQTLSNIHNREVVSVHTCDKSESKAVSASGNSFKQWDNKANGQISLEFKGHSGDINKVYYFPSGVVAISCSLDMQIKIVCTETGNNPRTLIGHTRSVTDLAIVSKGKNIISVSKDCRALLWNVADETIIAELIKTNFPILCCDLVNSNTSFSPPDDTTSHKGEFDTSDKILLLGCEGGSVYVIAIATRDVLLHEKLEADVKCVKFINDQQCLVGLSNGKVIQYQLKLTSNQSIEATVTKSWHYTDSCVQCILPCTQYGFFAGYHDGHCVFQLYGNDNCQVHLTGSLFDPIYDMTYDGANIYTACRDGKVRKYLFGNLLIEKAFLDK</sequence>
<evidence type="ECO:0000256" key="4">
    <source>
        <dbReference type="ARBA" id="ARBA00038321"/>
    </source>
</evidence>
<dbReference type="InterPro" id="IPR015943">
    <property type="entry name" value="WD40/YVTN_repeat-like_dom_sf"/>
</dbReference>